<keyword evidence="4 7" id="KW-1133">Transmembrane helix</keyword>
<dbReference type="PANTHER" id="PTHR34820:SF4">
    <property type="entry name" value="INNER MEMBRANE PROTEIN YEBZ"/>
    <property type="match status" value="1"/>
</dbReference>
<feature type="transmembrane region" description="Helical" evidence="7">
    <location>
        <begin position="597"/>
        <end position="616"/>
    </location>
</feature>
<dbReference type="GO" id="GO:0005886">
    <property type="term" value="C:plasma membrane"/>
    <property type="evidence" value="ECO:0007669"/>
    <property type="project" value="UniProtKB-SubCell"/>
</dbReference>
<dbReference type="AlphaFoldDB" id="A0A1R4GWY2"/>
<keyword evidence="10" id="KW-1185">Reference proteome</keyword>
<feature type="transmembrane region" description="Helical" evidence="7">
    <location>
        <begin position="70"/>
        <end position="93"/>
    </location>
</feature>
<evidence type="ECO:0000256" key="6">
    <source>
        <dbReference type="SAM" id="MobiDB-lite"/>
    </source>
</evidence>
<feature type="transmembrane region" description="Helical" evidence="7">
    <location>
        <begin position="30"/>
        <end position="50"/>
    </location>
</feature>
<comment type="subcellular location">
    <subcellularLocation>
        <location evidence="1">Cell membrane</location>
        <topology evidence="1">Multi-pass membrane protein</topology>
    </subcellularLocation>
</comment>
<evidence type="ECO:0000256" key="4">
    <source>
        <dbReference type="ARBA" id="ARBA00022989"/>
    </source>
</evidence>
<name>A0A1R4GWY2_9MICC</name>
<evidence type="ECO:0000256" key="5">
    <source>
        <dbReference type="ARBA" id="ARBA00023136"/>
    </source>
</evidence>
<feature type="transmembrane region" description="Helical" evidence="7">
    <location>
        <begin position="647"/>
        <end position="668"/>
    </location>
</feature>
<evidence type="ECO:0000313" key="10">
    <source>
        <dbReference type="Proteomes" id="UP000195913"/>
    </source>
</evidence>
<protein>
    <submittedName>
        <fullName evidence="9">Copper resistance protein D</fullName>
    </submittedName>
</protein>
<evidence type="ECO:0000256" key="3">
    <source>
        <dbReference type="ARBA" id="ARBA00022692"/>
    </source>
</evidence>
<sequence>MSQSVLPEKASGVGSGGPKRRPSPTWRPELVLPAIPIGALVLVLALQFSGAAQGTELSDPGAFTRWALPFATLIHHSAMAITVGALVFAATVLPRSTKPHRARKGSPGTDGGEVHPAFARTMNIAAGAAMVWTLAAVAVLILTFSDVSGLPLSADAAYTDSMKDYILNISLGQAWAWMIVIAAVVSSLAFVVRSPVGVGLSAVFSLFGIIPLSLIGHAAGGDDHWGAVNGILLHLLGLCIWVGGIVVLACVAPLLHAGAPGKFSSTRPVLAGVVLQRFSALATLAFFVVFASGVVSATVRMDHWSQLLSGYGGLVLIKAVLTLVLGVMGLGHRRWVIPKLMAGKISATTTAWRIVAGEMIVMAAVMAVATALSRTAPPVPEELPPEATPARILTGYDLPPELTGSSWLTVWRMDWLWIAVVIFLAIAYLQGIRTLRRRGDSWSVMRTVAWFVGLIALFYITSGAPAVYGVVLFSMHMVGHMALTMVAPFFLVLGTPMTLALKAIPARTDGTRGPREWLLAGIHSWFSKLVTHPLFAAANFAGSIVLFYATDAFRFALAEHTGHELMNLHFLLTGYIFALNMIDGDPLPRRAPYPMRLVILLATMSFHAFYGVSIMGSESLMQASWFGNMGRDWGGTALADQKLGAGAMWGIGEVPTLMLALGVVVTWNRSDSREAVRRDRQAERNNEADLVAYNEMFAQLKEQDRRYDASGR</sequence>
<feature type="transmembrane region" description="Helical" evidence="7">
    <location>
        <begin position="311"/>
        <end position="330"/>
    </location>
</feature>
<dbReference type="InterPro" id="IPR019108">
    <property type="entry name" value="Caa3_assmbl_CtaG-rel"/>
</dbReference>
<dbReference type="Pfam" id="PF05425">
    <property type="entry name" value="CopD"/>
    <property type="match status" value="1"/>
</dbReference>
<dbReference type="EMBL" id="FUHW01000053">
    <property type="protein sequence ID" value="SJM72605.1"/>
    <property type="molecule type" value="Genomic_DNA"/>
</dbReference>
<feature type="transmembrane region" description="Helical" evidence="7">
    <location>
        <begin position="231"/>
        <end position="257"/>
    </location>
</feature>
<organism evidence="9 10">
    <name type="scientific">Arthrobacter rhombi</name>
    <dbReference type="NCBI Taxonomy" id="71253"/>
    <lineage>
        <taxon>Bacteria</taxon>
        <taxon>Bacillati</taxon>
        <taxon>Actinomycetota</taxon>
        <taxon>Actinomycetes</taxon>
        <taxon>Micrococcales</taxon>
        <taxon>Micrococcaceae</taxon>
        <taxon>Arthrobacter</taxon>
    </lineage>
</organism>
<feature type="domain" description="Copper resistance protein D" evidence="8">
    <location>
        <begin position="274"/>
        <end position="372"/>
    </location>
</feature>
<feature type="transmembrane region" description="Helical" evidence="7">
    <location>
        <begin position="568"/>
        <end position="585"/>
    </location>
</feature>
<feature type="transmembrane region" description="Helical" evidence="7">
    <location>
        <begin position="165"/>
        <end position="191"/>
    </location>
</feature>
<feature type="transmembrane region" description="Helical" evidence="7">
    <location>
        <begin position="481"/>
        <end position="504"/>
    </location>
</feature>
<evidence type="ECO:0000313" key="9">
    <source>
        <dbReference type="EMBL" id="SJM72605.1"/>
    </source>
</evidence>
<dbReference type="Proteomes" id="UP000195913">
    <property type="component" value="Unassembled WGS sequence"/>
</dbReference>
<feature type="transmembrane region" description="Helical" evidence="7">
    <location>
        <begin position="124"/>
        <end position="145"/>
    </location>
</feature>
<feature type="transmembrane region" description="Helical" evidence="7">
    <location>
        <begin position="525"/>
        <end position="548"/>
    </location>
</feature>
<feature type="transmembrane region" description="Helical" evidence="7">
    <location>
        <begin position="198"/>
        <end position="219"/>
    </location>
</feature>
<keyword evidence="5 7" id="KW-0472">Membrane</keyword>
<dbReference type="Pfam" id="PF09678">
    <property type="entry name" value="Caa3_CtaG"/>
    <property type="match status" value="1"/>
</dbReference>
<dbReference type="RefSeq" id="WP_087001228.1">
    <property type="nucleotide sequence ID" value="NZ_FUHW01000053.1"/>
</dbReference>
<proteinExistence type="predicted"/>
<feature type="transmembrane region" description="Helical" evidence="7">
    <location>
        <begin position="278"/>
        <end position="299"/>
    </location>
</feature>
<feature type="transmembrane region" description="Helical" evidence="7">
    <location>
        <begin position="351"/>
        <end position="372"/>
    </location>
</feature>
<dbReference type="PANTHER" id="PTHR34820">
    <property type="entry name" value="INNER MEMBRANE PROTEIN YEBZ"/>
    <property type="match status" value="1"/>
</dbReference>
<feature type="transmembrane region" description="Helical" evidence="7">
    <location>
        <begin position="447"/>
        <end position="475"/>
    </location>
</feature>
<evidence type="ECO:0000256" key="1">
    <source>
        <dbReference type="ARBA" id="ARBA00004651"/>
    </source>
</evidence>
<gene>
    <name evidence="9" type="ORF">FM101_15445</name>
</gene>
<keyword evidence="2" id="KW-1003">Cell membrane</keyword>
<accession>A0A1R4GWY2</accession>
<evidence type="ECO:0000256" key="7">
    <source>
        <dbReference type="SAM" id="Phobius"/>
    </source>
</evidence>
<evidence type="ECO:0000256" key="2">
    <source>
        <dbReference type="ARBA" id="ARBA00022475"/>
    </source>
</evidence>
<reference evidence="9 10" key="1">
    <citation type="submission" date="2017-02" db="EMBL/GenBank/DDBJ databases">
        <authorList>
            <person name="Peterson S.W."/>
        </authorList>
    </citation>
    <scope>NUCLEOTIDE SEQUENCE [LARGE SCALE GENOMIC DNA]</scope>
    <source>
        <strain evidence="9 10">B Ar 00.02</strain>
    </source>
</reference>
<keyword evidence="3 7" id="KW-0812">Transmembrane</keyword>
<dbReference type="InterPro" id="IPR032694">
    <property type="entry name" value="CopC/D"/>
</dbReference>
<dbReference type="GO" id="GO:0006825">
    <property type="term" value="P:copper ion transport"/>
    <property type="evidence" value="ECO:0007669"/>
    <property type="project" value="InterPro"/>
</dbReference>
<feature type="region of interest" description="Disordered" evidence="6">
    <location>
        <begin position="1"/>
        <end position="25"/>
    </location>
</feature>
<dbReference type="InterPro" id="IPR008457">
    <property type="entry name" value="Cu-R_CopD_dom"/>
</dbReference>
<evidence type="ECO:0000259" key="8">
    <source>
        <dbReference type="Pfam" id="PF05425"/>
    </source>
</evidence>
<feature type="transmembrane region" description="Helical" evidence="7">
    <location>
        <begin position="415"/>
        <end position="435"/>
    </location>
</feature>